<organism evidence="1 2">
    <name type="scientific">Hathewaya proteolytica DSM 3090</name>
    <dbReference type="NCBI Taxonomy" id="1121331"/>
    <lineage>
        <taxon>Bacteria</taxon>
        <taxon>Bacillati</taxon>
        <taxon>Bacillota</taxon>
        <taxon>Clostridia</taxon>
        <taxon>Eubacteriales</taxon>
        <taxon>Clostridiaceae</taxon>
        <taxon>Hathewaya</taxon>
    </lineage>
</organism>
<dbReference type="Proteomes" id="UP000183952">
    <property type="component" value="Unassembled WGS sequence"/>
</dbReference>
<dbReference type="EMBL" id="FRAD01000011">
    <property type="protein sequence ID" value="SHJ99340.1"/>
    <property type="molecule type" value="Genomic_DNA"/>
</dbReference>
<sequence>MNEISELNFNETCRGYLIRALKNVDLEEHTDKVLEGLRWAFDEMSFEDARKERSR</sequence>
<proteinExistence type="predicted"/>
<evidence type="ECO:0000313" key="2">
    <source>
        <dbReference type="Proteomes" id="UP000183952"/>
    </source>
</evidence>
<dbReference type="STRING" id="1121331.SAMN02745248_01501"/>
<keyword evidence="2" id="KW-1185">Reference proteome</keyword>
<evidence type="ECO:0000313" key="1">
    <source>
        <dbReference type="EMBL" id="SHJ99340.1"/>
    </source>
</evidence>
<gene>
    <name evidence="1" type="ORF">SAMN02745248_01501</name>
</gene>
<accession>A0A1M6NUG3</accession>
<reference evidence="1 2" key="1">
    <citation type="submission" date="2016-11" db="EMBL/GenBank/DDBJ databases">
        <authorList>
            <person name="Jaros S."/>
            <person name="Januszkiewicz K."/>
            <person name="Wedrychowicz H."/>
        </authorList>
    </citation>
    <scope>NUCLEOTIDE SEQUENCE [LARGE SCALE GENOMIC DNA]</scope>
    <source>
        <strain evidence="1 2">DSM 3090</strain>
    </source>
</reference>
<dbReference type="RefSeq" id="WP_178139238.1">
    <property type="nucleotide sequence ID" value="NZ_FRAD01000011.1"/>
</dbReference>
<protein>
    <submittedName>
        <fullName evidence="1">Uncharacterized protein</fullName>
    </submittedName>
</protein>
<name>A0A1M6NUG3_9CLOT</name>
<dbReference type="AlphaFoldDB" id="A0A1M6NUG3"/>